<keyword evidence="1" id="KW-1133">Transmembrane helix</keyword>
<reference evidence="2" key="1">
    <citation type="submission" date="2022-10" db="EMBL/GenBank/DDBJ databases">
        <title>The complete genomes of actinobacterial strains from the NBC collection.</title>
        <authorList>
            <person name="Joergensen T.S."/>
            <person name="Alvarez Arevalo M."/>
            <person name="Sterndorff E.B."/>
            <person name="Faurdal D."/>
            <person name="Vuksanovic O."/>
            <person name="Mourched A.-S."/>
            <person name="Charusanti P."/>
            <person name="Shaw S."/>
            <person name="Blin K."/>
            <person name="Weber T."/>
        </authorList>
    </citation>
    <scope>NUCLEOTIDE SEQUENCE</scope>
    <source>
        <strain evidence="2">NBC_00148</strain>
    </source>
</reference>
<dbReference type="PANTHER" id="PTHR35007:SF4">
    <property type="entry name" value="CONSERVED TRANSMEMBRANE PROTEIN-RELATED"/>
    <property type="match status" value="1"/>
</dbReference>
<name>A0AAU1LSU9_9ACTN</name>
<feature type="transmembrane region" description="Helical" evidence="1">
    <location>
        <begin position="73"/>
        <end position="97"/>
    </location>
</feature>
<organism evidence="2">
    <name type="scientific">Streptomyces sp. NBC_00148</name>
    <dbReference type="NCBI Taxonomy" id="2903626"/>
    <lineage>
        <taxon>Bacteria</taxon>
        <taxon>Bacillati</taxon>
        <taxon>Actinomycetota</taxon>
        <taxon>Actinomycetes</taxon>
        <taxon>Kitasatosporales</taxon>
        <taxon>Streptomycetaceae</taxon>
        <taxon>Streptomyces</taxon>
    </lineage>
</organism>
<dbReference type="GO" id="GO:0005886">
    <property type="term" value="C:plasma membrane"/>
    <property type="evidence" value="ECO:0007669"/>
    <property type="project" value="UniProtKB-SubCell"/>
</dbReference>
<feature type="transmembrane region" description="Helical" evidence="1">
    <location>
        <begin position="232"/>
        <end position="256"/>
    </location>
</feature>
<dbReference type="AlphaFoldDB" id="A0AAU1LSU9"/>
<dbReference type="PANTHER" id="PTHR35007">
    <property type="entry name" value="INTEGRAL MEMBRANE PROTEIN-RELATED"/>
    <property type="match status" value="1"/>
</dbReference>
<protein>
    <submittedName>
        <fullName evidence="2">Type II secretion system F family protein</fullName>
    </submittedName>
</protein>
<keyword evidence="1" id="KW-0472">Membrane</keyword>
<feature type="transmembrane region" description="Helical" evidence="1">
    <location>
        <begin position="268"/>
        <end position="288"/>
    </location>
</feature>
<accession>A0AAU1LSU9</accession>
<dbReference type="EMBL" id="CP108169">
    <property type="protein sequence ID" value="WTQ74494.1"/>
    <property type="molecule type" value="Genomic_DNA"/>
</dbReference>
<sequence length="298" mass="30383">MTSAGPDLLMRMPAWAMAGCAGVAGALAVARDPGARRARLLLDRRREEPWGPAARDWARALLAGRKEWLCAPVAAVLAVLGESVLPLLAGAVAVPLVRRWLRRRDRRREREIAADAVTALCGAVIGELRAGREPGQALLAAARNTGGSGDARNAEALGAGESAVLAAARFGGDVAGALREASAGPGLEGLAGMAACWRVAVNGGAGLAAGLARLESALRGERRRREELRAQLAGAWSTVVLLALLPVVGLGLGAALGADPLGVLLHSPGGLVCLVAGGLLEAAGLFWASRIVRTGEAV</sequence>
<gene>
    <name evidence="2" type="ORF">OG222_15915</name>
</gene>
<proteinExistence type="predicted"/>
<evidence type="ECO:0000256" key="1">
    <source>
        <dbReference type="SAM" id="Phobius"/>
    </source>
</evidence>
<keyword evidence="1" id="KW-0812">Transmembrane</keyword>
<evidence type="ECO:0000313" key="2">
    <source>
        <dbReference type="EMBL" id="WTQ74494.1"/>
    </source>
</evidence>